<feature type="region of interest" description="Disordered" evidence="2">
    <location>
        <begin position="59"/>
        <end position="98"/>
    </location>
</feature>
<feature type="compositionally biased region" description="Polar residues" evidence="2">
    <location>
        <begin position="10"/>
        <end position="39"/>
    </location>
</feature>
<dbReference type="Proteomes" id="UP001454036">
    <property type="component" value="Unassembled WGS sequence"/>
</dbReference>
<accession>A0AAV3QSE9</accession>
<dbReference type="GO" id="GO:0008017">
    <property type="term" value="F:microtubule binding"/>
    <property type="evidence" value="ECO:0007669"/>
    <property type="project" value="TreeGrafter"/>
</dbReference>
<dbReference type="GO" id="GO:0005880">
    <property type="term" value="C:nuclear microtubule"/>
    <property type="evidence" value="ECO:0007669"/>
    <property type="project" value="TreeGrafter"/>
</dbReference>
<feature type="compositionally biased region" description="Low complexity" evidence="2">
    <location>
        <begin position="150"/>
        <end position="161"/>
    </location>
</feature>
<evidence type="ECO:0000256" key="1">
    <source>
        <dbReference type="ARBA" id="ARBA00010016"/>
    </source>
</evidence>
<sequence>MLNLSKRSESPTLNFSNRSESQKSKLSNQSEAQMMKLSNRSDCPMLNLWKRNDCQMLTRGEPVTCTPSRSKSTIKRREGEVTSSSSILSKSETPTLNLSKRRDSPMLLRRKAVTPFKSENVDISDAERMLRKSTRSLSVSFQGENKAMLKPSPASTSSGSSRVRKGTDESRKLTAVVKDQTENVRICDRNMWHGRLKAMNSPNLARSLDYGNDKSKLFGSGNRIRDSQNSVISNTSKTKGETRFKSDSVNSEVICKAQCVEEINSVSISDKSTVSGVLGSDNTSSGLSGSTLGGSVVKARGGRRDIVVPARFLQETNSRRRMEREIASGPSMPIGTKKYLLEIPVLVHGRFASPIRGETKLAFISKGLWTPMNCSSPRGRPSPAKSRNGTPKCSHDNAAPSVLSFNADIRRVAGGENRVEDAHELRILHNRQLQWRFINARAEAALLAQSGTAERNLYNASVAISKLQHSIESKRSRLQLLRQNLNLYSILKGQLPYLESWALIDQDHCILLSEVVQALQTNIANLPLPDGAKANIELVKKAICSAADVMQGVTSSVGSHMAMVEQVSLLTSELANTTANEIDLIDQGKNLLSEFATLQVNDCSLKAHVLQLPH</sequence>
<gene>
    <name evidence="3" type="ORF">LIER_22001</name>
</gene>
<reference evidence="3 4" key="1">
    <citation type="submission" date="2024-01" db="EMBL/GenBank/DDBJ databases">
        <title>The complete chloroplast genome sequence of Lithospermum erythrorhizon: insights into the phylogenetic relationship among Boraginaceae species and the maternal lineages of purple gromwells.</title>
        <authorList>
            <person name="Okada T."/>
            <person name="Watanabe K."/>
        </authorList>
    </citation>
    <scope>NUCLEOTIDE SEQUENCE [LARGE SCALE GENOMIC DNA]</scope>
</reference>
<evidence type="ECO:0000256" key="2">
    <source>
        <dbReference type="SAM" id="MobiDB-lite"/>
    </source>
</evidence>
<comment type="similarity">
    <text evidence="1">Belongs to the QWRF family.</text>
</comment>
<dbReference type="PANTHER" id="PTHR31807">
    <property type="entry name" value="AUGMIN FAMILY MEMBER"/>
    <property type="match status" value="1"/>
</dbReference>
<keyword evidence="4" id="KW-1185">Reference proteome</keyword>
<evidence type="ECO:0000313" key="4">
    <source>
        <dbReference type="Proteomes" id="UP001454036"/>
    </source>
</evidence>
<protein>
    <submittedName>
        <fullName evidence="3">Uncharacterized protein</fullName>
    </submittedName>
</protein>
<feature type="region of interest" description="Disordered" evidence="2">
    <location>
        <begin position="1"/>
        <end position="39"/>
    </location>
</feature>
<feature type="region of interest" description="Disordered" evidence="2">
    <location>
        <begin position="374"/>
        <end position="397"/>
    </location>
</feature>
<proteinExistence type="inferred from homology"/>
<dbReference type="PANTHER" id="PTHR31807:SF38">
    <property type="entry name" value="QWRF MOTIF-CONTAINING PROTEIN 9"/>
    <property type="match status" value="1"/>
</dbReference>
<dbReference type="InterPro" id="IPR007573">
    <property type="entry name" value="QWRF"/>
</dbReference>
<organism evidence="3 4">
    <name type="scientific">Lithospermum erythrorhizon</name>
    <name type="common">Purple gromwell</name>
    <name type="synonym">Lithospermum officinale var. erythrorhizon</name>
    <dbReference type="NCBI Taxonomy" id="34254"/>
    <lineage>
        <taxon>Eukaryota</taxon>
        <taxon>Viridiplantae</taxon>
        <taxon>Streptophyta</taxon>
        <taxon>Embryophyta</taxon>
        <taxon>Tracheophyta</taxon>
        <taxon>Spermatophyta</taxon>
        <taxon>Magnoliopsida</taxon>
        <taxon>eudicotyledons</taxon>
        <taxon>Gunneridae</taxon>
        <taxon>Pentapetalae</taxon>
        <taxon>asterids</taxon>
        <taxon>lamiids</taxon>
        <taxon>Boraginales</taxon>
        <taxon>Boraginaceae</taxon>
        <taxon>Boraginoideae</taxon>
        <taxon>Lithospermeae</taxon>
        <taxon>Lithospermum</taxon>
    </lineage>
</organism>
<evidence type="ECO:0000313" key="3">
    <source>
        <dbReference type="EMBL" id="GAA0166960.1"/>
    </source>
</evidence>
<comment type="caution">
    <text evidence="3">The sequence shown here is derived from an EMBL/GenBank/DDBJ whole genome shotgun (WGS) entry which is preliminary data.</text>
</comment>
<dbReference type="AlphaFoldDB" id="A0AAV3QSE9"/>
<dbReference type="GO" id="GO:0005737">
    <property type="term" value="C:cytoplasm"/>
    <property type="evidence" value="ECO:0007669"/>
    <property type="project" value="TreeGrafter"/>
</dbReference>
<dbReference type="EMBL" id="BAABME010005915">
    <property type="protein sequence ID" value="GAA0166960.1"/>
    <property type="molecule type" value="Genomic_DNA"/>
</dbReference>
<dbReference type="Pfam" id="PF04484">
    <property type="entry name" value="QWRF"/>
    <property type="match status" value="1"/>
</dbReference>
<name>A0AAV3QSE9_LITER</name>
<feature type="region of interest" description="Disordered" evidence="2">
    <location>
        <begin position="141"/>
        <end position="174"/>
    </location>
</feature>
<dbReference type="GO" id="GO:0051225">
    <property type="term" value="P:spindle assembly"/>
    <property type="evidence" value="ECO:0007669"/>
    <property type="project" value="TreeGrafter"/>
</dbReference>